<dbReference type="RefSeq" id="WP_285631724.1">
    <property type="nucleotide sequence ID" value="NZ_BSTJ01000012.1"/>
</dbReference>
<dbReference type="InterPro" id="IPR009057">
    <property type="entry name" value="Homeodomain-like_sf"/>
</dbReference>
<keyword evidence="3" id="KW-0804">Transcription</keyword>
<evidence type="ECO:0000313" key="6">
    <source>
        <dbReference type="EMBL" id="GLY79757.1"/>
    </source>
</evidence>
<dbReference type="Pfam" id="PF16859">
    <property type="entry name" value="TetR_C_11"/>
    <property type="match status" value="1"/>
</dbReference>
<dbReference type="Gene3D" id="1.10.10.60">
    <property type="entry name" value="Homeodomain-like"/>
    <property type="match status" value="1"/>
</dbReference>
<sequence>MSAERPAPGTLRPRGRTERVRQAVIAATRAVLVEVGYEGLSIERVADKAGVAKSTVYRRWRDTAGLLMELLNEFVAAEIPLADTGTVDEDLRRLAVQISRFFTDHVAGSLVLALIAESVHNAPAAEGLREFWTRRNTQAAEIVHRAIARGELPEATDPVEVIRMIGAPLYYRLLVTHEPFDEIVAERAAAAALAAARAGALDQPSRTA</sequence>
<dbReference type="InterPro" id="IPR050109">
    <property type="entry name" value="HTH-type_TetR-like_transc_reg"/>
</dbReference>
<keyword evidence="1" id="KW-0805">Transcription regulation</keyword>
<evidence type="ECO:0000313" key="7">
    <source>
        <dbReference type="Proteomes" id="UP001165135"/>
    </source>
</evidence>
<dbReference type="Proteomes" id="UP001165135">
    <property type="component" value="Unassembled WGS sequence"/>
</dbReference>
<dbReference type="PRINTS" id="PR00455">
    <property type="entry name" value="HTHTETR"/>
</dbReference>
<feature type="DNA-binding region" description="H-T-H motif" evidence="4">
    <location>
        <begin position="41"/>
        <end position="60"/>
    </location>
</feature>
<dbReference type="InterPro" id="IPR001647">
    <property type="entry name" value="HTH_TetR"/>
</dbReference>
<dbReference type="InterPro" id="IPR036271">
    <property type="entry name" value="Tet_transcr_reg_TetR-rel_C_sf"/>
</dbReference>
<feature type="domain" description="HTH tetR-type" evidence="5">
    <location>
        <begin position="18"/>
        <end position="78"/>
    </location>
</feature>
<dbReference type="GO" id="GO:0003700">
    <property type="term" value="F:DNA-binding transcription factor activity"/>
    <property type="evidence" value="ECO:0007669"/>
    <property type="project" value="TreeGrafter"/>
</dbReference>
<evidence type="ECO:0000256" key="2">
    <source>
        <dbReference type="ARBA" id="ARBA00023125"/>
    </source>
</evidence>
<keyword evidence="2 4" id="KW-0238">DNA-binding</keyword>
<dbReference type="GO" id="GO:0000976">
    <property type="term" value="F:transcription cis-regulatory region binding"/>
    <property type="evidence" value="ECO:0007669"/>
    <property type="project" value="TreeGrafter"/>
</dbReference>
<organism evidence="6 7">
    <name type="scientific">Actinoallomurus iriomotensis</name>
    <dbReference type="NCBI Taxonomy" id="478107"/>
    <lineage>
        <taxon>Bacteria</taxon>
        <taxon>Bacillati</taxon>
        <taxon>Actinomycetota</taxon>
        <taxon>Actinomycetes</taxon>
        <taxon>Streptosporangiales</taxon>
        <taxon>Thermomonosporaceae</taxon>
        <taxon>Actinoallomurus</taxon>
    </lineage>
</organism>
<dbReference type="InterPro" id="IPR011075">
    <property type="entry name" value="TetR_C"/>
</dbReference>
<gene>
    <name evidence="6" type="ORF">Airi01_080240</name>
</gene>
<evidence type="ECO:0000256" key="3">
    <source>
        <dbReference type="ARBA" id="ARBA00023163"/>
    </source>
</evidence>
<comment type="caution">
    <text evidence="6">The sequence shown here is derived from an EMBL/GenBank/DDBJ whole genome shotgun (WGS) entry which is preliminary data.</text>
</comment>
<dbReference type="EMBL" id="BSTJ01000012">
    <property type="protein sequence ID" value="GLY79757.1"/>
    <property type="molecule type" value="Genomic_DNA"/>
</dbReference>
<dbReference type="SUPFAM" id="SSF46689">
    <property type="entry name" value="Homeodomain-like"/>
    <property type="match status" value="1"/>
</dbReference>
<dbReference type="AlphaFoldDB" id="A0A9W6RTC2"/>
<evidence type="ECO:0000256" key="4">
    <source>
        <dbReference type="PROSITE-ProRule" id="PRU00335"/>
    </source>
</evidence>
<dbReference type="PANTHER" id="PTHR30055:SF148">
    <property type="entry name" value="TETR-FAMILY TRANSCRIPTIONAL REGULATOR"/>
    <property type="match status" value="1"/>
</dbReference>
<dbReference type="SUPFAM" id="SSF48498">
    <property type="entry name" value="Tetracyclin repressor-like, C-terminal domain"/>
    <property type="match status" value="1"/>
</dbReference>
<proteinExistence type="predicted"/>
<protein>
    <submittedName>
        <fullName evidence="6">Transcriptional regulator</fullName>
    </submittedName>
</protein>
<evidence type="ECO:0000259" key="5">
    <source>
        <dbReference type="PROSITE" id="PS50977"/>
    </source>
</evidence>
<dbReference type="PROSITE" id="PS50977">
    <property type="entry name" value="HTH_TETR_2"/>
    <property type="match status" value="1"/>
</dbReference>
<name>A0A9W6RTC2_9ACTN</name>
<dbReference type="PANTHER" id="PTHR30055">
    <property type="entry name" value="HTH-TYPE TRANSCRIPTIONAL REGULATOR RUTR"/>
    <property type="match status" value="1"/>
</dbReference>
<dbReference type="Pfam" id="PF00440">
    <property type="entry name" value="TetR_N"/>
    <property type="match status" value="1"/>
</dbReference>
<dbReference type="Gene3D" id="1.10.357.10">
    <property type="entry name" value="Tetracycline Repressor, domain 2"/>
    <property type="match status" value="1"/>
</dbReference>
<reference evidence="6" key="1">
    <citation type="submission" date="2023-03" db="EMBL/GenBank/DDBJ databases">
        <title>Actinoallomurus iriomotensis NBRC 103681.</title>
        <authorList>
            <person name="Ichikawa N."/>
            <person name="Sato H."/>
            <person name="Tonouchi N."/>
        </authorList>
    </citation>
    <scope>NUCLEOTIDE SEQUENCE</scope>
    <source>
        <strain evidence="6">NBRC 103681</strain>
    </source>
</reference>
<evidence type="ECO:0000256" key="1">
    <source>
        <dbReference type="ARBA" id="ARBA00023015"/>
    </source>
</evidence>
<accession>A0A9W6RTC2</accession>